<dbReference type="Proteomes" id="UP001243713">
    <property type="component" value="Chromosome"/>
</dbReference>
<dbReference type="RefSeq" id="WP_280163468.1">
    <property type="nucleotide sequence ID" value="NZ_CP093428.1"/>
</dbReference>
<reference evidence="1 2" key="1">
    <citation type="submission" date="2022-03" db="EMBL/GenBank/DDBJ databases">
        <title>Plant growth promoting endophytes with ACC deaminase activity.</title>
        <authorList>
            <person name="Charles T."/>
            <person name="Van Dyk A."/>
            <person name="Cheng J."/>
            <person name="Heil J."/>
        </authorList>
    </citation>
    <scope>NUCLEOTIDE SEQUENCE [LARGE SCALE GENOMIC DNA]</scope>
    <source>
        <strain evidence="1 2">8R6</strain>
    </source>
</reference>
<gene>
    <name evidence="1" type="ORF">MOQ58_10340</name>
</gene>
<organism evidence="1 2">
    <name type="scientific">Pseudomonas migulae</name>
    <dbReference type="NCBI Taxonomy" id="78543"/>
    <lineage>
        <taxon>Bacteria</taxon>
        <taxon>Pseudomonadati</taxon>
        <taxon>Pseudomonadota</taxon>
        <taxon>Gammaproteobacteria</taxon>
        <taxon>Pseudomonadales</taxon>
        <taxon>Pseudomonadaceae</taxon>
        <taxon>Pseudomonas</taxon>
    </lineage>
</organism>
<sequence>MRIKPTEVMCAHLSEGIEKAPNFLLFTREKAYEFWLQWPDVKTDFAKKKLILNRMVVSGRKSFTGIEGGFIKGTDRVAYGAGTVPGTTIPVISRTPILEFFNPCL</sequence>
<name>A0ABY8MYU4_9PSED</name>
<keyword evidence="2" id="KW-1185">Reference proteome</keyword>
<accession>A0ABY8MYU4</accession>
<proteinExistence type="predicted"/>
<evidence type="ECO:0000313" key="1">
    <source>
        <dbReference type="EMBL" id="WGK92555.1"/>
    </source>
</evidence>
<dbReference type="EMBL" id="CP093428">
    <property type="protein sequence ID" value="WGK92555.1"/>
    <property type="molecule type" value="Genomic_DNA"/>
</dbReference>
<evidence type="ECO:0000313" key="2">
    <source>
        <dbReference type="Proteomes" id="UP001243713"/>
    </source>
</evidence>
<protein>
    <submittedName>
        <fullName evidence="1">Uncharacterized protein</fullName>
    </submittedName>
</protein>